<accession>A0A7J8H1K5</accession>
<dbReference type="Proteomes" id="UP000593571">
    <property type="component" value="Unassembled WGS sequence"/>
</dbReference>
<evidence type="ECO:0000256" key="1">
    <source>
        <dbReference type="SAM" id="MobiDB-lite"/>
    </source>
</evidence>
<dbReference type="EMBL" id="JACASE010000005">
    <property type="protein sequence ID" value="KAF6466156.1"/>
    <property type="molecule type" value="Genomic_DNA"/>
</dbReference>
<proteinExistence type="predicted"/>
<evidence type="ECO:0000313" key="2">
    <source>
        <dbReference type="EMBL" id="KAF6466156.1"/>
    </source>
</evidence>
<comment type="caution">
    <text evidence="2">The sequence shown here is derived from an EMBL/GenBank/DDBJ whole genome shotgun (WGS) entry which is preliminary data.</text>
</comment>
<feature type="region of interest" description="Disordered" evidence="1">
    <location>
        <begin position="27"/>
        <end position="67"/>
    </location>
</feature>
<keyword evidence="3" id="KW-1185">Reference proteome</keyword>
<organism evidence="2 3">
    <name type="scientific">Rousettus aegyptiacus</name>
    <name type="common">Egyptian fruit bat</name>
    <name type="synonym">Pteropus aegyptiacus</name>
    <dbReference type="NCBI Taxonomy" id="9407"/>
    <lineage>
        <taxon>Eukaryota</taxon>
        <taxon>Metazoa</taxon>
        <taxon>Chordata</taxon>
        <taxon>Craniata</taxon>
        <taxon>Vertebrata</taxon>
        <taxon>Euteleostomi</taxon>
        <taxon>Mammalia</taxon>
        <taxon>Eutheria</taxon>
        <taxon>Laurasiatheria</taxon>
        <taxon>Chiroptera</taxon>
        <taxon>Yinpterochiroptera</taxon>
        <taxon>Pteropodoidea</taxon>
        <taxon>Pteropodidae</taxon>
        <taxon>Rousettinae</taxon>
        <taxon>Rousettus</taxon>
    </lineage>
</organism>
<protein>
    <submittedName>
        <fullName evidence="2">Uncharacterized protein</fullName>
    </submittedName>
</protein>
<evidence type="ECO:0000313" key="3">
    <source>
        <dbReference type="Proteomes" id="UP000593571"/>
    </source>
</evidence>
<gene>
    <name evidence="2" type="ORF">HJG63_011433</name>
</gene>
<sequence length="283" mass="29248">MRLVSPAGLRAQVRELWGPGMPGLGWRSGRGGRCQQGLQAAGATEGGERQQGPRWGPGDRGTWPATAPGCPRGCQWAQTSAGGSWLFHSVLVAFTQEGQGRGQAGGAAWSHVGGRPLPSAGPGPRGFISVPLCSHRRGSCRGRPAVCTWAGTAPLALRSRHCTHHPWSAAARQGAGAGHGPSTGHPSGCRCNEDWTAVLSPGTGLVAGPGLQQGLCPRRHAGAWVRACPPAPRKSFLLLSTFSAGFPAEGGSRGHWVQDGRAEHGRGARVHAARHAAVSASRT</sequence>
<reference evidence="2 3" key="1">
    <citation type="journal article" date="2020" name="Nature">
        <title>Six reference-quality genomes reveal evolution of bat adaptations.</title>
        <authorList>
            <person name="Jebb D."/>
            <person name="Huang Z."/>
            <person name="Pippel M."/>
            <person name="Hughes G.M."/>
            <person name="Lavrichenko K."/>
            <person name="Devanna P."/>
            <person name="Winkler S."/>
            <person name="Jermiin L.S."/>
            <person name="Skirmuntt E.C."/>
            <person name="Katzourakis A."/>
            <person name="Burkitt-Gray L."/>
            <person name="Ray D.A."/>
            <person name="Sullivan K.A.M."/>
            <person name="Roscito J.G."/>
            <person name="Kirilenko B.M."/>
            <person name="Davalos L.M."/>
            <person name="Corthals A.P."/>
            <person name="Power M.L."/>
            <person name="Jones G."/>
            <person name="Ransome R.D."/>
            <person name="Dechmann D.K.N."/>
            <person name="Locatelli A.G."/>
            <person name="Puechmaille S.J."/>
            <person name="Fedrigo O."/>
            <person name="Jarvis E.D."/>
            <person name="Hiller M."/>
            <person name="Vernes S.C."/>
            <person name="Myers E.W."/>
            <person name="Teeling E.C."/>
        </authorList>
    </citation>
    <scope>NUCLEOTIDE SEQUENCE [LARGE SCALE GENOMIC DNA]</scope>
    <source>
        <strain evidence="2">MRouAeg1</strain>
        <tissue evidence="2">Muscle</tissue>
    </source>
</reference>
<name>A0A7J8H1K5_ROUAE</name>
<dbReference type="AlphaFoldDB" id="A0A7J8H1K5"/>